<feature type="domain" description="RING-type" evidence="9">
    <location>
        <begin position="470"/>
        <end position="742"/>
    </location>
</feature>
<keyword evidence="2" id="KW-0808">Transferase</keyword>
<keyword evidence="3" id="KW-0479">Metal-binding</keyword>
<sequence>MPTLDSQKQRRVPRYRTWKNRTDKFIAEYVDLSPIDSTVQLRLPDGTLVSVPLEDVSRNGIMYILKTCQHHFSSKQGYNELLNKELSQRVDAMCSICGIKWATKQMMKLSRSDNYVCYECDRLGSDVHNDGSVEDDIGDFINITNLVSLPLRTWKNMAGTRMINAKFWGLGTVSHRVTLLDEKKQKHTFEIFEMCHEDISYLQTILQNLLAPTQQDLLRSIVDYRQRCKCFYCEFSPKETTYQEGTELVQDSAKSEINRISYRPWNRIWRTLSGTFDATFENLTSEEVVLRTSRNNVINIPIRQLSRNGLYYVAKSRSILLSDEQKRMFQHELENRDERQCNVCSYDWATYQMYPLNSVAFVCFRCDFQLFRDKSIGAVSKNMNIIKQILDQQSRKITPRNWTNRLGEIITDGEFLAFGVVSHKIVILKPNGTTTPIDLSDLTGDDIIFIQRNQGLSKWQNDILQKDLDRRHECECCYSECLESEMILCEANRDPHRFCCDCARRTAEQLMVEDKTEFKCMSIDGCEAVFSLDSAKIFLNKRVFERLMRLLNPVEEEVEVFKFVDCPFCPWGAMLSDNEESLTCGNINCGRRSCRQCKNISHPNLTCQDAIEQAAINAERAAAEAQRAMAEAAQARAAAASARDAVVRSRHEARAKEASARAAEALSRAKAVDERIMRQREEAMSRALIRVCQKCSTPIIKSDGCNKVICTKCGQAMCYLCRRAISGYDHFGESLGKCRLIDETPLDEIHRREVEVADRQFMNQHHFNT</sequence>
<protein>
    <submittedName>
        <fullName evidence="10">16738_t:CDS:1</fullName>
    </submittedName>
</protein>
<dbReference type="SMART" id="SM00647">
    <property type="entry name" value="IBR"/>
    <property type="match status" value="2"/>
</dbReference>
<dbReference type="AlphaFoldDB" id="A0A9N8YWZ8"/>
<evidence type="ECO:0000256" key="3">
    <source>
        <dbReference type="ARBA" id="ARBA00022723"/>
    </source>
</evidence>
<dbReference type="OrthoDB" id="10009520at2759"/>
<comment type="pathway">
    <text evidence="1">Protein modification; protein ubiquitination.</text>
</comment>
<accession>A0A9N8YWZ8</accession>
<dbReference type="InterPro" id="IPR047545">
    <property type="entry name" value="BRcat_RBR_RNF216"/>
</dbReference>
<gene>
    <name evidence="10" type="ORF">AMORRO_LOCUS1409</name>
</gene>
<feature type="coiled-coil region" evidence="8">
    <location>
        <begin position="608"/>
        <end position="682"/>
    </location>
</feature>
<dbReference type="EMBL" id="CAJVPV010000524">
    <property type="protein sequence ID" value="CAG8461297.1"/>
    <property type="molecule type" value="Genomic_DNA"/>
</dbReference>
<organism evidence="10 11">
    <name type="scientific">Acaulospora morrowiae</name>
    <dbReference type="NCBI Taxonomy" id="94023"/>
    <lineage>
        <taxon>Eukaryota</taxon>
        <taxon>Fungi</taxon>
        <taxon>Fungi incertae sedis</taxon>
        <taxon>Mucoromycota</taxon>
        <taxon>Glomeromycotina</taxon>
        <taxon>Glomeromycetes</taxon>
        <taxon>Diversisporales</taxon>
        <taxon>Acaulosporaceae</taxon>
        <taxon>Acaulospora</taxon>
    </lineage>
</organism>
<dbReference type="InterPro" id="IPR051628">
    <property type="entry name" value="LUBAC_E3_Ligases"/>
</dbReference>
<dbReference type="PROSITE" id="PS51873">
    <property type="entry name" value="TRIAD"/>
    <property type="match status" value="1"/>
</dbReference>
<comment type="caution">
    <text evidence="10">The sequence shown here is derived from an EMBL/GenBank/DDBJ whole genome shotgun (WGS) entry which is preliminary data.</text>
</comment>
<dbReference type="Gene3D" id="2.30.30.700">
    <property type="entry name" value="SLA1 homology domain 1"/>
    <property type="match status" value="1"/>
</dbReference>
<keyword evidence="5" id="KW-0863">Zinc-finger</keyword>
<dbReference type="CDD" id="cd20353">
    <property type="entry name" value="Rcat_RBR_RNF216"/>
    <property type="match status" value="1"/>
</dbReference>
<keyword evidence="4" id="KW-0677">Repeat</keyword>
<evidence type="ECO:0000256" key="2">
    <source>
        <dbReference type="ARBA" id="ARBA00022679"/>
    </source>
</evidence>
<dbReference type="GO" id="GO:0016740">
    <property type="term" value="F:transferase activity"/>
    <property type="evidence" value="ECO:0007669"/>
    <property type="project" value="UniProtKB-KW"/>
</dbReference>
<reference evidence="10" key="1">
    <citation type="submission" date="2021-06" db="EMBL/GenBank/DDBJ databases">
        <authorList>
            <person name="Kallberg Y."/>
            <person name="Tangrot J."/>
            <person name="Rosling A."/>
        </authorList>
    </citation>
    <scope>NUCLEOTIDE SEQUENCE</scope>
    <source>
        <strain evidence="10">CL551</strain>
    </source>
</reference>
<keyword evidence="11" id="KW-1185">Reference proteome</keyword>
<dbReference type="Pfam" id="PF26200">
    <property type="entry name" value="Rcat_RNF216"/>
    <property type="match status" value="1"/>
</dbReference>
<dbReference type="SUPFAM" id="SSF57850">
    <property type="entry name" value="RING/U-box"/>
    <property type="match status" value="2"/>
</dbReference>
<evidence type="ECO:0000256" key="6">
    <source>
        <dbReference type="ARBA" id="ARBA00022786"/>
    </source>
</evidence>
<keyword evidence="6" id="KW-0833">Ubl conjugation pathway</keyword>
<evidence type="ECO:0000256" key="5">
    <source>
        <dbReference type="ARBA" id="ARBA00022771"/>
    </source>
</evidence>
<keyword evidence="8" id="KW-0175">Coiled coil</keyword>
<evidence type="ECO:0000256" key="1">
    <source>
        <dbReference type="ARBA" id="ARBA00004906"/>
    </source>
</evidence>
<dbReference type="Proteomes" id="UP000789342">
    <property type="component" value="Unassembled WGS sequence"/>
</dbReference>
<evidence type="ECO:0000313" key="10">
    <source>
        <dbReference type="EMBL" id="CAG8461297.1"/>
    </source>
</evidence>
<evidence type="ECO:0000256" key="8">
    <source>
        <dbReference type="SAM" id="Coils"/>
    </source>
</evidence>
<keyword evidence="7" id="KW-0862">Zinc</keyword>
<dbReference type="Gene3D" id="1.20.120.1750">
    <property type="match status" value="1"/>
</dbReference>
<evidence type="ECO:0000256" key="4">
    <source>
        <dbReference type="ARBA" id="ARBA00022737"/>
    </source>
</evidence>
<proteinExistence type="predicted"/>
<dbReference type="GO" id="GO:0008270">
    <property type="term" value="F:zinc ion binding"/>
    <property type="evidence" value="ECO:0007669"/>
    <property type="project" value="UniProtKB-KW"/>
</dbReference>
<dbReference type="InterPro" id="IPR047546">
    <property type="entry name" value="Rcat_RBR_RNF216"/>
</dbReference>
<dbReference type="PANTHER" id="PTHR22770:SF47">
    <property type="entry name" value="E3 UBIQUITIN-PROTEIN LIGASE RNF216"/>
    <property type="match status" value="1"/>
</dbReference>
<dbReference type="InterPro" id="IPR044066">
    <property type="entry name" value="TRIAD_supradom"/>
</dbReference>
<dbReference type="PANTHER" id="PTHR22770">
    <property type="entry name" value="UBIQUITIN CONJUGATING ENZYME 7 INTERACTING PROTEIN-RELATED"/>
    <property type="match status" value="1"/>
</dbReference>
<evidence type="ECO:0000256" key="7">
    <source>
        <dbReference type="ARBA" id="ARBA00022833"/>
    </source>
</evidence>
<evidence type="ECO:0000313" key="11">
    <source>
        <dbReference type="Proteomes" id="UP000789342"/>
    </source>
</evidence>
<evidence type="ECO:0000259" key="9">
    <source>
        <dbReference type="PROSITE" id="PS51873"/>
    </source>
</evidence>
<name>A0A9N8YWZ8_9GLOM</name>
<dbReference type="InterPro" id="IPR002867">
    <property type="entry name" value="IBR_dom"/>
</dbReference>
<dbReference type="CDD" id="cd20339">
    <property type="entry name" value="BRcat_RBR_RNF216"/>
    <property type="match status" value="1"/>
</dbReference>